<keyword evidence="3" id="KW-1003">Cell membrane</keyword>
<protein>
    <recommendedName>
        <fullName evidence="13">CysZ protein</fullName>
    </recommendedName>
</protein>
<dbReference type="GO" id="GO:0005886">
    <property type="term" value="C:plasma membrane"/>
    <property type="evidence" value="ECO:0007669"/>
    <property type="project" value="TreeGrafter"/>
</dbReference>
<reference evidence="11 12" key="1">
    <citation type="submission" date="2020-01" db="EMBL/GenBank/DDBJ databases">
        <title>Herbidospora sp. NEAU-GS84 nov., a novel actinomycete isolated from soil.</title>
        <authorList>
            <person name="Han L."/>
        </authorList>
    </citation>
    <scope>NUCLEOTIDE SEQUENCE [LARGE SCALE GENOMIC DNA]</scope>
    <source>
        <strain evidence="11 12">NEAU-GS84</strain>
    </source>
</reference>
<organism evidence="11 12">
    <name type="scientific">Herbidospora solisilvae</name>
    <dbReference type="NCBI Taxonomy" id="2696284"/>
    <lineage>
        <taxon>Bacteria</taxon>
        <taxon>Bacillati</taxon>
        <taxon>Actinomycetota</taxon>
        <taxon>Actinomycetes</taxon>
        <taxon>Streptosporangiales</taxon>
        <taxon>Streptosporangiaceae</taxon>
        <taxon>Herbidospora</taxon>
    </lineage>
</organism>
<comment type="caution">
    <text evidence="11">The sequence shown here is derived from an EMBL/GenBank/DDBJ whole genome shotgun (WGS) entry which is preliminary data.</text>
</comment>
<feature type="transmembrane region" description="Helical" evidence="10">
    <location>
        <begin position="214"/>
        <end position="247"/>
    </location>
</feature>
<evidence type="ECO:0000313" key="12">
    <source>
        <dbReference type="Proteomes" id="UP000479526"/>
    </source>
</evidence>
<gene>
    <name evidence="11" type="ORF">GT755_06355</name>
</gene>
<dbReference type="GO" id="GO:0009675">
    <property type="term" value="F:high-affinity sulfate:proton symporter activity"/>
    <property type="evidence" value="ECO:0007669"/>
    <property type="project" value="TreeGrafter"/>
</dbReference>
<keyword evidence="6 10" id="KW-0812">Transmembrane</keyword>
<dbReference type="InterPro" id="IPR059112">
    <property type="entry name" value="CysZ/EI24"/>
</dbReference>
<keyword evidence="2" id="KW-0813">Transport</keyword>
<evidence type="ECO:0000256" key="1">
    <source>
        <dbReference type="ARBA" id="ARBA00004141"/>
    </source>
</evidence>
<keyword evidence="5" id="KW-0028">Amino-acid biosynthesis</keyword>
<dbReference type="Proteomes" id="UP000479526">
    <property type="component" value="Unassembled WGS sequence"/>
</dbReference>
<comment type="subcellular location">
    <subcellularLocation>
        <location evidence="1">Membrane</location>
        <topology evidence="1">Multi-pass membrane protein</topology>
    </subcellularLocation>
</comment>
<evidence type="ECO:0000256" key="4">
    <source>
        <dbReference type="ARBA" id="ARBA00022519"/>
    </source>
</evidence>
<evidence type="ECO:0000256" key="9">
    <source>
        <dbReference type="ARBA" id="ARBA00023136"/>
    </source>
</evidence>
<keyword evidence="12" id="KW-1185">Reference proteome</keyword>
<sequence>MVGGGPVRRQAGGFFDGVGCYLRGIGWMARHPRWWLFGLIPALIAFAVFAGLLVLLAVNAADVAAWMTPFADDWGWRDLFRTLVGVLLVIVGAVLSIVLFTAASLAIGEPFYEKISEQVEESLGGPVHHDDTPLVLGILRSVKDSLITLCYVLMFTLPLFVLGFVPVVGQTVVPVIGALVSGYFLTVELTALAMERRGVRRKYRFAVVKANRAMSLGFGTAVFVTFLVPFLAIAAMPCAVAGAAMMVRDRMLVQGPGQPAFQPPPRGL</sequence>
<keyword evidence="8" id="KW-0764">Sulfate transport</keyword>
<dbReference type="GO" id="GO:0019344">
    <property type="term" value="P:cysteine biosynthetic process"/>
    <property type="evidence" value="ECO:0007669"/>
    <property type="project" value="TreeGrafter"/>
</dbReference>
<evidence type="ECO:0000256" key="7">
    <source>
        <dbReference type="ARBA" id="ARBA00022989"/>
    </source>
</evidence>
<feature type="transmembrane region" description="Helical" evidence="10">
    <location>
        <begin position="79"/>
        <end position="107"/>
    </location>
</feature>
<evidence type="ECO:0000256" key="6">
    <source>
        <dbReference type="ARBA" id="ARBA00022692"/>
    </source>
</evidence>
<keyword evidence="9 10" id="KW-0472">Membrane</keyword>
<evidence type="ECO:0000256" key="8">
    <source>
        <dbReference type="ARBA" id="ARBA00023032"/>
    </source>
</evidence>
<accession>A0A7C9J100</accession>
<evidence type="ECO:0000313" key="11">
    <source>
        <dbReference type="EMBL" id="NAS21306.1"/>
    </source>
</evidence>
<feature type="transmembrane region" description="Helical" evidence="10">
    <location>
        <begin position="34"/>
        <end position="59"/>
    </location>
</feature>
<dbReference type="GO" id="GO:0000103">
    <property type="term" value="P:sulfate assimilation"/>
    <property type="evidence" value="ECO:0007669"/>
    <property type="project" value="TreeGrafter"/>
</dbReference>
<proteinExistence type="predicted"/>
<evidence type="ECO:0000256" key="5">
    <source>
        <dbReference type="ARBA" id="ARBA00022605"/>
    </source>
</evidence>
<dbReference type="Pfam" id="PF07264">
    <property type="entry name" value="EI24"/>
    <property type="match status" value="1"/>
</dbReference>
<dbReference type="AlphaFoldDB" id="A0A7C9J100"/>
<feature type="transmembrane region" description="Helical" evidence="10">
    <location>
        <begin position="171"/>
        <end position="193"/>
    </location>
</feature>
<evidence type="ECO:0000256" key="2">
    <source>
        <dbReference type="ARBA" id="ARBA00022448"/>
    </source>
</evidence>
<name>A0A7C9J100_9ACTN</name>
<dbReference type="EMBL" id="WXEW01000002">
    <property type="protein sequence ID" value="NAS21306.1"/>
    <property type="molecule type" value="Genomic_DNA"/>
</dbReference>
<dbReference type="PANTHER" id="PTHR37468:SF1">
    <property type="entry name" value="SULFATE TRANSPORTER CYSZ"/>
    <property type="match status" value="1"/>
</dbReference>
<evidence type="ECO:0000256" key="10">
    <source>
        <dbReference type="SAM" id="Phobius"/>
    </source>
</evidence>
<evidence type="ECO:0000256" key="3">
    <source>
        <dbReference type="ARBA" id="ARBA00022475"/>
    </source>
</evidence>
<keyword evidence="7 10" id="KW-1133">Transmembrane helix</keyword>
<dbReference type="InterPro" id="IPR050480">
    <property type="entry name" value="CysZ-like"/>
</dbReference>
<evidence type="ECO:0008006" key="13">
    <source>
        <dbReference type="Google" id="ProtNLM"/>
    </source>
</evidence>
<feature type="transmembrane region" description="Helical" evidence="10">
    <location>
        <begin position="146"/>
        <end position="165"/>
    </location>
</feature>
<dbReference type="PANTHER" id="PTHR37468">
    <property type="entry name" value="SULFATE TRANSPORTER CYSZ"/>
    <property type="match status" value="1"/>
</dbReference>
<dbReference type="RefSeq" id="WP_161478797.1">
    <property type="nucleotide sequence ID" value="NZ_WXEW01000002.1"/>
</dbReference>
<keyword evidence="4" id="KW-0997">Cell inner membrane</keyword>